<feature type="region of interest" description="Disordered" evidence="1">
    <location>
        <begin position="274"/>
        <end position="296"/>
    </location>
</feature>
<evidence type="ECO:0000313" key="3">
    <source>
        <dbReference type="Proteomes" id="UP001642540"/>
    </source>
</evidence>
<comment type="caution">
    <text evidence="2">The sequence shown here is derived from an EMBL/GenBank/DDBJ whole genome shotgun (WGS) entry which is preliminary data.</text>
</comment>
<name>A0ABP1QJT3_9HEXA</name>
<keyword evidence="3" id="KW-1185">Reference proteome</keyword>
<dbReference type="PANTHER" id="PTHR23053">
    <property type="entry name" value="DLEC1 DELETED IN LUNG AND ESOPHAGEAL CANCER 1"/>
    <property type="match status" value="1"/>
</dbReference>
<feature type="compositionally biased region" description="Low complexity" evidence="1">
    <location>
        <begin position="25"/>
        <end position="44"/>
    </location>
</feature>
<dbReference type="EMBL" id="CAXLJM020000033">
    <property type="protein sequence ID" value="CAL8101690.1"/>
    <property type="molecule type" value="Genomic_DNA"/>
</dbReference>
<dbReference type="InterPro" id="IPR013783">
    <property type="entry name" value="Ig-like_fold"/>
</dbReference>
<reference evidence="2 3" key="1">
    <citation type="submission" date="2024-08" db="EMBL/GenBank/DDBJ databases">
        <authorList>
            <person name="Cucini C."/>
            <person name="Frati F."/>
        </authorList>
    </citation>
    <scope>NUCLEOTIDE SEQUENCE [LARGE SCALE GENOMIC DNA]</scope>
</reference>
<gene>
    <name evidence="2" type="ORF">ODALV1_LOCUS10921</name>
</gene>
<accession>A0ABP1QJT3</accession>
<organism evidence="2 3">
    <name type="scientific">Orchesella dallaii</name>
    <dbReference type="NCBI Taxonomy" id="48710"/>
    <lineage>
        <taxon>Eukaryota</taxon>
        <taxon>Metazoa</taxon>
        <taxon>Ecdysozoa</taxon>
        <taxon>Arthropoda</taxon>
        <taxon>Hexapoda</taxon>
        <taxon>Collembola</taxon>
        <taxon>Entomobryomorpha</taxon>
        <taxon>Entomobryoidea</taxon>
        <taxon>Orchesellidae</taxon>
        <taxon>Orchesellinae</taxon>
        <taxon>Orchesella</taxon>
    </lineage>
</organism>
<sequence>MEETMNLWTYVPIAKGHAADERSNTPPTRTRSQRGQRSQQMQTQNTKRHKPPPSEPPDLHLRPKVLHEVKLHASFEAPGLKFSRKTLNFIIEATPVQENYVMMEIIKIENVGKLPFRVKIRTKFPFSFYLHNDDEPTEEEIYNFETHQSMIFKVQFDGRHLRKELGIVSFDGRLDAIYEGLSATQSIDLHGEVRFPQLKLDRNLIDFGTITNGMEAVEQITVTNPGTFCLTYKWYIKPFSSSVHKNTEPEWAKELHFDSYKPARNNHLMLLQQQKRKNSAGQSLPSTKMDEKRRSRSISAMGSRDHFAQILGFHNSAFNDNSTNYEDFTQFIKEKMYRSRMMEFIGLKDAEFEAEDEVNYLAFYNQNAMIPKEEYSTNEIVDIIPLAGVVQAGQSQTFTVVFYGHSDITFKSSLILYIEGGARQTVEVIGATIHPVPVEKKPKISKASMDSTISLAHREDRLSKSQSLSQTAVAKVQGLSQGGNLQVQNNSSMKFYSQTNLKATRNASASTLQRH</sequence>
<evidence type="ECO:0008006" key="4">
    <source>
        <dbReference type="Google" id="ProtNLM"/>
    </source>
</evidence>
<dbReference type="Gene3D" id="2.60.40.10">
    <property type="entry name" value="Immunoglobulins"/>
    <property type="match status" value="1"/>
</dbReference>
<evidence type="ECO:0000256" key="1">
    <source>
        <dbReference type="SAM" id="MobiDB-lite"/>
    </source>
</evidence>
<proteinExistence type="predicted"/>
<feature type="region of interest" description="Disordered" evidence="1">
    <location>
        <begin position="16"/>
        <end position="60"/>
    </location>
</feature>
<evidence type="ECO:0000313" key="2">
    <source>
        <dbReference type="EMBL" id="CAL8101690.1"/>
    </source>
</evidence>
<dbReference type="Proteomes" id="UP001642540">
    <property type="component" value="Unassembled WGS sequence"/>
</dbReference>
<dbReference type="PANTHER" id="PTHR23053:SF0">
    <property type="entry name" value="HYDROCEPHALUS-INDUCING PROTEIN HOMOLOG"/>
    <property type="match status" value="1"/>
</dbReference>
<dbReference type="InterPro" id="IPR033305">
    <property type="entry name" value="Hydin-like"/>
</dbReference>
<protein>
    <recommendedName>
        <fullName evidence="4">Hydrocephalus-inducing protein</fullName>
    </recommendedName>
</protein>